<name>A0AAN7B3K3_9PEZI</name>
<dbReference type="Proteomes" id="UP001301769">
    <property type="component" value="Unassembled WGS sequence"/>
</dbReference>
<dbReference type="AlphaFoldDB" id="A0AAN7B3K3"/>
<gene>
    <name evidence="1" type="ORF">QBC37DRAFT_389642</name>
</gene>
<keyword evidence="2" id="KW-1185">Reference proteome</keyword>
<proteinExistence type="predicted"/>
<dbReference type="EMBL" id="MU858148">
    <property type="protein sequence ID" value="KAK4211491.1"/>
    <property type="molecule type" value="Genomic_DNA"/>
</dbReference>
<reference evidence="1" key="1">
    <citation type="journal article" date="2023" name="Mol. Phylogenet. Evol.">
        <title>Genome-scale phylogeny and comparative genomics of the fungal order Sordariales.</title>
        <authorList>
            <person name="Hensen N."/>
            <person name="Bonometti L."/>
            <person name="Westerberg I."/>
            <person name="Brannstrom I.O."/>
            <person name="Guillou S."/>
            <person name="Cros-Aarteil S."/>
            <person name="Calhoun S."/>
            <person name="Haridas S."/>
            <person name="Kuo A."/>
            <person name="Mondo S."/>
            <person name="Pangilinan J."/>
            <person name="Riley R."/>
            <person name="LaButti K."/>
            <person name="Andreopoulos B."/>
            <person name="Lipzen A."/>
            <person name="Chen C."/>
            <person name="Yan M."/>
            <person name="Daum C."/>
            <person name="Ng V."/>
            <person name="Clum A."/>
            <person name="Steindorff A."/>
            <person name="Ohm R.A."/>
            <person name="Martin F."/>
            <person name="Silar P."/>
            <person name="Natvig D.O."/>
            <person name="Lalanne C."/>
            <person name="Gautier V."/>
            <person name="Ament-Velasquez S.L."/>
            <person name="Kruys A."/>
            <person name="Hutchinson M.I."/>
            <person name="Powell A.J."/>
            <person name="Barry K."/>
            <person name="Miller A.N."/>
            <person name="Grigoriev I.V."/>
            <person name="Debuchy R."/>
            <person name="Gladieux P."/>
            <person name="Hiltunen Thoren M."/>
            <person name="Johannesson H."/>
        </authorList>
    </citation>
    <scope>NUCLEOTIDE SEQUENCE</scope>
    <source>
        <strain evidence="1">PSN293</strain>
    </source>
</reference>
<organism evidence="1 2">
    <name type="scientific">Rhypophila decipiens</name>
    <dbReference type="NCBI Taxonomy" id="261697"/>
    <lineage>
        <taxon>Eukaryota</taxon>
        <taxon>Fungi</taxon>
        <taxon>Dikarya</taxon>
        <taxon>Ascomycota</taxon>
        <taxon>Pezizomycotina</taxon>
        <taxon>Sordariomycetes</taxon>
        <taxon>Sordariomycetidae</taxon>
        <taxon>Sordariales</taxon>
        <taxon>Naviculisporaceae</taxon>
        <taxon>Rhypophila</taxon>
    </lineage>
</organism>
<sequence>MAFSMSRFPTLITARPRDRQRHLRWPSSSKKQLPKMPFQHPLFHLLAIVIVVLCSAILNHGKSASAQGGVCASNDPPNTLAEVFPNNATGVLNATLAIIPIPLDLARRLIPRQYGILETAYRALLPDFPEGMYPIMLQAAHDHDVQFRAYGITLDDFSRVGFEFPFLDMLGDGYSSFRWAPEQLITGSNTIALSGSRDYGTVVYPAKYDPPCEAYKALPNGATYFKGSSLSCSESIELEMQRIRPELNPYPLELFKNITNQPTFANGTTCDNMIRFFNSSMSVGDHSPVSVLGKIRANAFPFRGEQKHYADVYGVQVTTLFIENNYLDCQTMKGYDGTVGEDIEASLQPTISFTSPTSSAPIAHT</sequence>
<comment type="caution">
    <text evidence="1">The sequence shown here is derived from an EMBL/GenBank/DDBJ whole genome shotgun (WGS) entry which is preliminary data.</text>
</comment>
<protein>
    <submittedName>
        <fullName evidence="1">Uncharacterized protein</fullName>
    </submittedName>
</protein>
<reference evidence="1" key="2">
    <citation type="submission" date="2023-05" db="EMBL/GenBank/DDBJ databases">
        <authorList>
            <consortium name="Lawrence Berkeley National Laboratory"/>
            <person name="Steindorff A."/>
            <person name="Hensen N."/>
            <person name="Bonometti L."/>
            <person name="Westerberg I."/>
            <person name="Brannstrom I.O."/>
            <person name="Guillou S."/>
            <person name="Cros-Aarteil S."/>
            <person name="Calhoun S."/>
            <person name="Haridas S."/>
            <person name="Kuo A."/>
            <person name="Mondo S."/>
            <person name="Pangilinan J."/>
            <person name="Riley R."/>
            <person name="Labutti K."/>
            <person name="Andreopoulos B."/>
            <person name="Lipzen A."/>
            <person name="Chen C."/>
            <person name="Yanf M."/>
            <person name="Daum C."/>
            <person name="Ng V."/>
            <person name="Clum A."/>
            <person name="Ohm R."/>
            <person name="Martin F."/>
            <person name="Silar P."/>
            <person name="Natvig D."/>
            <person name="Lalanne C."/>
            <person name="Gautier V."/>
            <person name="Ament-Velasquez S.L."/>
            <person name="Kruys A."/>
            <person name="Hutchinson M.I."/>
            <person name="Powell A.J."/>
            <person name="Barry K."/>
            <person name="Miller A.N."/>
            <person name="Grigoriev I.V."/>
            <person name="Debuchy R."/>
            <person name="Gladieux P."/>
            <person name="Thoren M.H."/>
            <person name="Johannesson H."/>
        </authorList>
    </citation>
    <scope>NUCLEOTIDE SEQUENCE</scope>
    <source>
        <strain evidence="1">PSN293</strain>
    </source>
</reference>
<evidence type="ECO:0000313" key="1">
    <source>
        <dbReference type="EMBL" id="KAK4211491.1"/>
    </source>
</evidence>
<accession>A0AAN7B3K3</accession>
<evidence type="ECO:0000313" key="2">
    <source>
        <dbReference type="Proteomes" id="UP001301769"/>
    </source>
</evidence>